<feature type="compositionally biased region" description="Basic and acidic residues" evidence="5">
    <location>
        <begin position="1953"/>
        <end position="1987"/>
    </location>
</feature>
<keyword evidence="10" id="KW-1185">Reference proteome</keyword>
<gene>
    <name evidence="9" type="ORF">RSOLAG22IIIB_02323</name>
</gene>
<evidence type="ECO:0000259" key="8">
    <source>
        <dbReference type="Pfam" id="PF16134"/>
    </source>
</evidence>
<feature type="region of interest" description="Disordered" evidence="5">
    <location>
        <begin position="1467"/>
        <end position="1514"/>
    </location>
</feature>
<dbReference type="PANTHER" id="PTHR21597:SF0">
    <property type="entry name" value="THO COMPLEX SUBUNIT 2"/>
    <property type="match status" value="1"/>
</dbReference>
<dbReference type="Proteomes" id="UP000044841">
    <property type="component" value="Unassembled WGS sequence"/>
</dbReference>
<feature type="compositionally biased region" description="Polar residues" evidence="5">
    <location>
        <begin position="1492"/>
        <end position="1511"/>
    </location>
</feature>
<dbReference type="EMBL" id="CYGV01001733">
    <property type="protein sequence ID" value="CUA76847.1"/>
    <property type="molecule type" value="Genomic_DNA"/>
</dbReference>
<feature type="compositionally biased region" description="Polar residues" evidence="5">
    <location>
        <begin position="146"/>
        <end position="156"/>
    </location>
</feature>
<organism evidence="9 10">
    <name type="scientific">Rhizoctonia solani</name>
    <dbReference type="NCBI Taxonomy" id="456999"/>
    <lineage>
        <taxon>Eukaryota</taxon>
        <taxon>Fungi</taxon>
        <taxon>Dikarya</taxon>
        <taxon>Basidiomycota</taxon>
        <taxon>Agaricomycotina</taxon>
        <taxon>Agaricomycetes</taxon>
        <taxon>Cantharellales</taxon>
        <taxon>Ceratobasidiaceae</taxon>
        <taxon>Rhizoctonia</taxon>
    </lineage>
</organism>
<feature type="domain" description="THO complex subunitTHOC2 C-terminal" evidence="6">
    <location>
        <begin position="1143"/>
        <end position="1449"/>
    </location>
</feature>
<dbReference type="GO" id="GO:0006406">
    <property type="term" value="P:mRNA export from nucleus"/>
    <property type="evidence" value="ECO:0007669"/>
    <property type="project" value="InterPro"/>
</dbReference>
<feature type="region of interest" description="Disordered" evidence="5">
    <location>
        <begin position="458"/>
        <end position="479"/>
    </location>
</feature>
<accession>A0A0K6GE18</accession>
<feature type="compositionally biased region" description="Basic and acidic residues" evidence="5">
    <location>
        <begin position="728"/>
        <end position="740"/>
    </location>
</feature>
<dbReference type="PANTHER" id="PTHR21597">
    <property type="entry name" value="THO2 PROTEIN"/>
    <property type="match status" value="1"/>
</dbReference>
<evidence type="ECO:0000259" key="6">
    <source>
        <dbReference type="Pfam" id="PF11262"/>
    </source>
</evidence>
<evidence type="ECO:0000256" key="1">
    <source>
        <dbReference type="ARBA" id="ARBA00004123"/>
    </source>
</evidence>
<reference evidence="9 10" key="1">
    <citation type="submission" date="2015-07" db="EMBL/GenBank/DDBJ databases">
        <authorList>
            <person name="Noorani M."/>
        </authorList>
    </citation>
    <scope>NUCLEOTIDE SEQUENCE [LARGE SCALE GENOMIC DNA]</scope>
    <source>
        <strain evidence="9">BBA 69670</strain>
    </source>
</reference>
<evidence type="ECO:0000259" key="7">
    <source>
        <dbReference type="Pfam" id="PF11732"/>
    </source>
</evidence>
<comment type="subcellular location">
    <subcellularLocation>
        <location evidence="1">Nucleus</location>
    </subcellularLocation>
</comment>
<feature type="compositionally biased region" description="Low complexity" evidence="5">
    <location>
        <begin position="1470"/>
        <end position="1491"/>
    </location>
</feature>
<dbReference type="InterPro" id="IPR021726">
    <property type="entry name" value="THO_THOC2_N"/>
</dbReference>
<feature type="domain" description="THO complex subunitTHOC2 N-terminal" evidence="7">
    <location>
        <begin position="785"/>
        <end position="860"/>
    </location>
</feature>
<feature type="compositionally biased region" description="Basic and acidic residues" evidence="5">
    <location>
        <begin position="2049"/>
        <end position="2063"/>
    </location>
</feature>
<feature type="compositionally biased region" description="Basic and acidic residues" evidence="5">
    <location>
        <begin position="1734"/>
        <end position="1771"/>
    </location>
</feature>
<feature type="region of interest" description="Disordered" evidence="5">
    <location>
        <begin position="1531"/>
        <end position="2063"/>
    </location>
</feature>
<dbReference type="GO" id="GO:0006397">
    <property type="term" value="P:mRNA processing"/>
    <property type="evidence" value="ECO:0007669"/>
    <property type="project" value="InterPro"/>
</dbReference>
<dbReference type="GO" id="GO:0000445">
    <property type="term" value="C:THO complex part of transcription export complex"/>
    <property type="evidence" value="ECO:0007669"/>
    <property type="project" value="TreeGrafter"/>
</dbReference>
<feature type="compositionally biased region" description="Polar residues" evidence="5">
    <location>
        <begin position="1538"/>
        <end position="1550"/>
    </location>
</feature>
<dbReference type="Pfam" id="PF11262">
    <property type="entry name" value="Tho2"/>
    <property type="match status" value="1"/>
</dbReference>
<feature type="compositionally biased region" description="Polar residues" evidence="5">
    <location>
        <begin position="1994"/>
        <end position="2008"/>
    </location>
</feature>
<name>A0A0K6GE18_9AGAM</name>
<comment type="similarity">
    <text evidence="2">Belongs to the THOC2 family.</text>
</comment>
<feature type="region of interest" description="Disordered" evidence="5">
    <location>
        <begin position="130"/>
        <end position="160"/>
    </location>
</feature>
<feature type="domain" description="THO complex subunit 2 N-terminal" evidence="8">
    <location>
        <begin position="142"/>
        <end position="707"/>
    </location>
</feature>
<feature type="compositionally biased region" description="Low complexity" evidence="5">
    <location>
        <begin position="135"/>
        <end position="145"/>
    </location>
</feature>
<feature type="compositionally biased region" description="Basic and acidic residues" evidence="5">
    <location>
        <begin position="1814"/>
        <end position="1912"/>
    </location>
</feature>
<dbReference type="Pfam" id="PF16134">
    <property type="entry name" value="THOC2_N"/>
    <property type="match status" value="1"/>
</dbReference>
<dbReference type="Pfam" id="PF11732">
    <property type="entry name" value="Thoc2"/>
    <property type="match status" value="1"/>
</dbReference>
<dbReference type="GO" id="GO:0003729">
    <property type="term" value="F:mRNA binding"/>
    <property type="evidence" value="ECO:0007669"/>
    <property type="project" value="TreeGrafter"/>
</dbReference>
<evidence type="ECO:0000313" key="10">
    <source>
        <dbReference type="Proteomes" id="UP000044841"/>
    </source>
</evidence>
<dbReference type="InterPro" id="IPR021418">
    <property type="entry name" value="THO_THOC2_C"/>
</dbReference>
<evidence type="ECO:0000256" key="5">
    <source>
        <dbReference type="SAM" id="MobiDB-lite"/>
    </source>
</evidence>
<feature type="compositionally biased region" description="Basic and acidic residues" evidence="5">
    <location>
        <begin position="1781"/>
        <end position="1802"/>
    </location>
</feature>
<protein>
    <recommendedName>
        <fullName evidence="3">THO complex subunit 2</fullName>
    </recommendedName>
</protein>
<dbReference type="InterPro" id="IPR040007">
    <property type="entry name" value="Tho2"/>
</dbReference>
<feature type="compositionally biased region" description="Acidic residues" evidence="5">
    <location>
        <begin position="717"/>
        <end position="727"/>
    </location>
</feature>
<feature type="region of interest" description="Disordered" evidence="5">
    <location>
        <begin position="717"/>
        <end position="740"/>
    </location>
</feature>
<evidence type="ECO:0000256" key="3">
    <source>
        <dbReference type="ARBA" id="ARBA00019596"/>
    </source>
</evidence>
<sequence length="2063" mass="231179">MAHTGVVTQVTAYARQWESGGKASCLRLLAPHMANLLSDAESVRILSAAFFVLVSYVTIATARQPGNSIITPDALNNFCLELIRTCPTDTPGTHKTPVAGSTMSPQAARLSEIIVDVFWMLDSELEEASIEEARAPASSSEPSSALQTRASATNTQRTEDRQRMVELIRRLLTGVLDADHCRERLESVLVTAIKALFRQSSTIKQREAKLRTATFYKQTRYNLLREQSEGYSKLVAELYQSVGPSHDVSTGEPAETKARLVQRAQETWARIVALIGYFDLDPNRVVDVFLDCFEAHLTARWAFFLELLRCSPWSRAKPYESPACDQVDVGTMEHDSEPDWEGLGLDEVLQKAEGGSRIIGDHSTPQGSQCGQLLGFKFAYYHSPTVIEQAPPKLYMLAALLLREGFIEMDDLYLHLEPADEGMSEFEEKWNTSKPVATTQRSNALAMAAPLMDDSRGYRQQGPVSAQTKATTTDSAQSKVPANQKARLVHALFCVGALRQGLAILSKFPWLTSAHSDIADALLRLLNLSFEPLYTPISLARRSPHYVASNTAPRGKWTNAKTVIPITRTQHLTLTVPVPPPTINNSFTFFYPKWHEWVPRLQTHGQLMAIGVPLLRHVGLLVHRDVALLTRLCRIGKVQLDASIDSETKLADPDVLKDWVDITRLFLLPSLSMQRSNSIFATEIWSLLCHADPTMRWGVYGEWQSGNVLAPRISPYADDEYDPDYETPEEKQEREARDARARALEAKDSAARDLLKERRAEVARDTRDLMRRITDKNPTMFARLLAKLSHSNPTITFPAIMKQLMAYDNFAKAVVGTSKYLTVMEFDVFTYYLLEAFSDDDRGKVKEDGENTAMWLQSLAAFAGQLCRRHPAFDSAHILTYMSHQLHNNRYDDLVILRNLISKMTNIDASMDALPDRLLVALRGGPLLQVEMLAPETRGAEGLTAMGQRSTARLLDSLRRTKLLGPMVVLLAKLRQTSAFANTERAKHPKILGLILDECQAVLFQYLELLWKNTPLDEWAAVTPSITDLVEKYGIEFSVAMHILRPKLREAILRASETKGEPADTESKSTKAIETAEAAERRLKTELKLQSAKREQVTPVPDSNGAEPTPEPPSEANSASPWHPILVPVIKEVTSLLPERVLETIGAPFFVTFWQLSMYELAVPDASYTSAVTRLSNKIREPIPPQSRDVRFLEERRKRMQQQVELLPQEMKRQMTAKSLTATRLRREKNFWFPLYPNQNDVASDFVHYCIHPRAVLTPLDADFCSHFLKLMAGMNMTTANCLKFYDLVFSGHISSLIFTCTEREARNYGRFLRGVLGDLGAWAKDEKVYKAEIVDKLLPSFMRVWQRTAGTAQRPVKPSDMTQWDTFRRVVGKWHTRLYKSCVECLESGEAMHIRNAIIVLTEVLPVFPVKEISHNAGPAIINGVRQLLEKETRPDLFNMAQSYHGQLNGRRSHWELEVRDAGFRVQNPASVKPPTSSTSSAKTAAPEATNTATKPTSTHAPTPSANGANGETAIEPHKDVEMTLASSIPSPAPQVATASEPAQPTSAATAAGESDAKSYVDSLPKPSVVKGRVQRDNSAASTPPPSSRDASQPQGGSRAGGEPPTEPRRPTPSAPRLDLAKLNGSEPPLVKPQPIPAQLSARSSRPPTPTGPRKLNSIDSPRLGRTSMPGPVEPSSTPTAQELRKFSAEKAAEKSVGAATSSDRAPSRRSSPDGRRSPSPRPSRRNTSADSRASRDKGRDRDRDRDRHDDRERDKDRDREKDRDRDRRRSQTSYHSSKTRTERDKDHRKRSDGSRVRGHDDDDEGSAKRHKSGGEEKKRDERDRHHSDRRDRDKERDGKDKHRGREKDRDRERDRDRDRERDRERNKEKEKEKDRPRERDRERDREKDREREKDRDGDRNRGRRGPRGDDSADQASGNEAPSKPAGDVPTGPKHTQSNPIAGLPAKPQTGDYERPVNESTREVQRDSPRTSDHQRSTDTSFHENPRPGTLASRLSQTNLIIGTSIPQKRGAADDATSRNTDRPPKMQRPRGFGAFGAAMQDAGLRGRRGDRPDRINRTDNQ</sequence>
<feature type="region of interest" description="Disordered" evidence="5">
    <location>
        <begin position="1088"/>
        <end position="1121"/>
    </location>
</feature>
<dbReference type="InterPro" id="IPR032302">
    <property type="entry name" value="THOC2_N"/>
</dbReference>
<proteinExistence type="inferred from homology"/>
<evidence type="ECO:0000313" key="9">
    <source>
        <dbReference type="EMBL" id="CUA76847.1"/>
    </source>
</evidence>
<keyword evidence="4" id="KW-0539">Nucleus</keyword>
<feature type="compositionally biased region" description="Basic and acidic residues" evidence="5">
    <location>
        <begin position="1684"/>
        <end position="1695"/>
    </location>
</feature>
<feature type="compositionally biased region" description="Polar residues" evidence="5">
    <location>
        <begin position="462"/>
        <end position="479"/>
    </location>
</feature>
<feature type="compositionally biased region" description="Basic and acidic residues" evidence="5">
    <location>
        <begin position="2012"/>
        <end position="2026"/>
    </location>
</feature>
<evidence type="ECO:0000256" key="4">
    <source>
        <dbReference type="ARBA" id="ARBA00023242"/>
    </source>
</evidence>
<evidence type="ECO:0000256" key="2">
    <source>
        <dbReference type="ARBA" id="ARBA00007857"/>
    </source>
</evidence>